<dbReference type="NCBIfam" id="NF010047">
    <property type="entry name" value="PRK13523.1"/>
    <property type="match status" value="1"/>
</dbReference>
<dbReference type="EMBL" id="JAECVW010000017">
    <property type="protein sequence ID" value="MBH8596437.1"/>
    <property type="molecule type" value="Genomic_DNA"/>
</dbReference>
<dbReference type="GO" id="GO:0010181">
    <property type="term" value="F:FMN binding"/>
    <property type="evidence" value="ECO:0007669"/>
    <property type="project" value="InterPro"/>
</dbReference>
<dbReference type="SUPFAM" id="SSF51395">
    <property type="entry name" value="FMN-linked oxidoreductases"/>
    <property type="match status" value="1"/>
</dbReference>
<proteinExistence type="predicted"/>
<evidence type="ECO:0000259" key="6">
    <source>
        <dbReference type="Pfam" id="PF00724"/>
    </source>
</evidence>
<keyword evidence="3" id="KW-0288">FMN</keyword>
<evidence type="ECO:0000256" key="4">
    <source>
        <dbReference type="ARBA" id="ARBA00022857"/>
    </source>
</evidence>
<dbReference type="PANTHER" id="PTHR43303">
    <property type="entry name" value="NADPH DEHYDROGENASE C23G7.10C-RELATED"/>
    <property type="match status" value="1"/>
</dbReference>
<dbReference type="InterPro" id="IPR001155">
    <property type="entry name" value="OxRdtase_FMN_N"/>
</dbReference>
<comment type="cofactor">
    <cofactor evidence="1">
        <name>FMN</name>
        <dbReference type="ChEBI" id="CHEBI:58210"/>
    </cofactor>
</comment>
<dbReference type="InterPro" id="IPR013785">
    <property type="entry name" value="Aldolase_TIM"/>
</dbReference>
<reference evidence="7 8" key="1">
    <citation type="submission" date="2020-12" db="EMBL/GenBank/DDBJ databases">
        <title>WGS of Thermoactinomyces spp.</title>
        <authorList>
            <person name="Cheng K."/>
        </authorList>
    </citation>
    <scope>NUCLEOTIDE SEQUENCE [LARGE SCALE GENOMIC DNA]</scope>
    <source>
        <strain evidence="8">CICC 10671\DSM 43846</strain>
    </source>
</reference>
<evidence type="ECO:0000256" key="3">
    <source>
        <dbReference type="ARBA" id="ARBA00022643"/>
    </source>
</evidence>
<feature type="domain" description="NADH:flavin oxidoreductase/NADH oxidase N-terminal" evidence="6">
    <location>
        <begin position="4"/>
        <end position="324"/>
    </location>
</feature>
<evidence type="ECO:0000256" key="2">
    <source>
        <dbReference type="ARBA" id="ARBA00022630"/>
    </source>
</evidence>
<keyword evidence="8" id="KW-1185">Reference proteome</keyword>
<keyword evidence="5 7" id="KW-0560">Oxidoreductase</keyword>
<evidence type="ECO:0000313" key="7">
    <source>
        <dbReference type="EMBL" id="MBH8596437.1"/>
    </source>
</evidence>
<evidence type="ECO:0000256" key="1">
    <source>
        <dbReference type="ARBA" id="ARBA00001917"/>
    </source>
</evidence>
<dbReference type="RefSeq" id="WP_181732190.1">
    <property type="nucleotide sequence ID" value="NZ_JACEIR010000006.1"/>
</dbReference>
<dbReference type="GO" id="GO:0050661">
    <property type="term" value="F:NADP binding"/>
    <property type="evidence" value="ECO:0007669"/>
    <property type="project" value="InterPro"/>
</dbReference>
<keyword evidence="4" id="KW-0521">NADP</keyword>
<evidence type="ECO:0000313" key="8">
    <source>
        <dbReference type="Proteomes" id="UP000633619"/>
    </source>
</evidence>
<name>A0A8I1AEP6_THEIN</name>
<protein>
    <submittedName>
        <fullName evidence="7">NADPH dehydrogenase NamA</fullName>
        <ecNumber evidence="7">1.6.99.1</ecNumber>
    </submittedName>
</protein>
<dbReference type="EC" id="1.6.99.1" evidence="7"/>
<gene>
    <name evidence="7" type="primary">namA</name>
    <name evidence="7" type="ORF">I8U20_14130</name>
</gene>
<dbReference type="Proteomes" id="UP000633619">
    <property type="component" value="Unassembled WGS sequence"/>
</dbReference>
<accession>A0A8I1AEP6</accession>
<dbReference type="GO" id="GO:0003959">
    <property type="term" value="F:NADPH dehydrogenase activity"/>
    <property type="evidence" value="ECO:0007669"/>
    <property type="project" value="UniProtKB-EC"/>
</dbReference>
<dbReference type="Pfam" id="PF00724">
    <property type="entry name" value="Oxidored_FMN"/>
    <property type="match status" value="1"/>
</dbReference>
<organism evidence="7 8">
    <name type="scientific">Thermoactinomyces intermedius</name>
    <dbReference type="NCBI Taxonomy" id="2024"/>
    <lineage>
        <taxon>Bacteria</taxon>
        <taxon>Bacillati</taxon>
        <taxon>Bacillota</taxon>
        <taxon>Bacilli</taxon>
        <taxon>Bacillales</taxon>
        <taxon>Thermoactinomycetaceae</taxon>
        <taxon>Thermoactinomyces</taxon>
    </lineage>
</organism>
<dbReference type="PANTHER" id="PTHR43303:SF4">
    <property type="entry name" value="NADPH DEHYDROGENASE C23G7.10C-RELATED"/>
    <property type="match status" value="1"/>
</dbReference>
<dbReference type="CDD" id="cd02932">
    <property type="entry name" value="OYE_YqiM_FMN"/>
    <property type="match status" value="1"/>
</dbReference>
<sequence>MSSIFQTFTQKNVTLPNRIVMSPMCMYSAGEDGKVTDFHRVHYGTRALGKVGLIMIEATAVESRGRISSRDLGLWNDGQKEGLKEIVNFAHSQGVKTAIQLAHAGRKAEVDEPIIAPSAIAFDDKSKTPNEMTTEDIKTVVQAFADAARRAKEIGFDIVEIHAAHGYLINEFLSPLSNQRTDEYGGDLDGRSRFLKEVIQAVQETWGTDRPLYVRISAVDHHPDGIQIEDSIALARKLKEWGVDLIDVSSGGTLPVAPDKIHPGYQVPYAEAIKKEAGIATGAVGLVTTPEQAEDILGNERADLVFLGRELLRNPFWVLDAAGNRDVSYFGPEQYRMAYK</sequence>
<dbReference type="InterPro" id="IPR044152">
    <property type="entry name" value="YqjM-like"/>
</dbReference>
<evidence type="ECO:0000256" key="5">
    <source>
        <dbReference type="ARBA" id="ARBA00023002"/>
    </source>
</evidence>
<dbReference type="AlphaFoldDB" id="A0A8I1AEP6"/>
<keyword evidence="2" id="KW-0285">Flavoprotein</keyword>
<dbReference type="Gene3D" id="3.20.20.70">
    <property type="entry name" value="Aldolase class I"/>
    <property type="match status" value="1"/>
</dbReference>
<comment type="caution">
    <text evidence="7">The sequence shown here is derived from an EMBL/GenBank/DDBJ whole genome shotgun (WGS) entry which is preliminary data.</text>
</comment>